<feature type="transmembrane region" description="Helical" evidence="1">
    <location>
        <begin position="46"/>
        <end position="64"/>
    </location>
</feature>
<dbReference type="EMBL" id="LZZM01000092">
    <property type="protein sequence ID" value="OOM79995.1"/>
    <property type="molecule type" value="Genomic_DNA"/>
</dbReference>
<evidence type="ECO:0000313" key="3">
    <source>
        <dbReference type="Proteomes" id="UP000190890"/>
    </source>
</evidence>
<keyword evidence="1" id="KW-0472">Membrane</keyword>
<proteinExistence type="predicted"/>
<protein>
    <submittedName>
        <fullName evidence="2">Uncharacterized protein</fullName>
    </submittedName>
</protein>
<dbReference type="AlphaFoldDB" id="A0A1S8TRF6"/>
<evidence type="ECO:0000313" key="2">
    <source>
        <dbReference type="EMBL" id="OOM79995.1"/>
    </source>
</evidence>
<accession>A0A1S8TRF6</accession>
<reference evidence="2 3" key="1">
    <citation type="submission" date="2016-05" db="EMBL/GenBank/DDBJ databases">
        <title>Microbial solvent formation.</title>
        <authorList>
            <person name="Poehlein A."/>
            <person name="Montoya Solano J.D."/>
            <person name="Flitsch S."/>
            <person name="Krabben P."/>
            <person name="Duerre P."/>
            <person name="Daniel R."/>
        </authorList>
    </citation>
    <scope>NUCLEOTIDE SEQUENCE [LARGE SCALE GENOMIC DNA]</scope>
    <source>
        <strain evidence="2 3">DSM 2619</strain>
    </source>
</reference>
<dbReference type="OrthoDB" id="2074929at2"/>
<dbReference type="RefSeq" id="WP_077846609.1">
    <property type="nucleotide sequence ID" value="NZ_LZZM01000092.1"/>
</dbReference>
<sequence length="121" mass="14148">MNEKRPYIVTFIGDGYIISAFLLTLSLFTDYVEPLPNYLKVPLSDIILNALIIMILLIACYGYLKLKRWGYWLILSVELYYLLGWIISYKQIPIITIIGLIFILPTIKYFSEKTVKSHYSK</sequence>
<name>A0A1S8TRF6_9CLOT</name>
<comment type="caution">
    <text evidence="2">The sequence shown here is derived from an EMBL/GenBank/DDBJ whole genome shotgun (WGS) entry which is preliminary data.</text>
</comment>
<gene>
    <name evidence="2" type="ORF">CLPUN_14130</name>
</gene>
<feature type="transmembrane region" description="Helical" evidence="1">
    <location>
        <begin position="71"/>
        <end position="88"/>
    </location>
</feature>
<feature type="transmembrane region" description="Helical" evidence="1">
    <location>
        <begin position="94"/>
        <end position="111"/>
    </location>
</feature>
<dbReference type="Proteomes" id="UP000190890">
    <property type="component" value="Unassembled WGS sequence"/>
</dbReference>
<evidence type="ECO:0000256" key="1">
    <source>
        <dbReference type="SAM" id="Phobius"/>
    </source>
</evidence>
<organism evidence="2 3">
    <name type="scientific">Clostridium puniceum</name>
    <dbReference type="NCBI Taxonomy" id="29367"/>
    <lineage>
        <taxon>Bacteria</taxon>
        <taxon>Bacillati</taxon>
        <taxon>Bacillota</taxon>
        <taxon>Clostridia</taxon>
        <taxon>Eubacteriales</taxon>
        <taxon>Clostridiaceae</taxon>
        <taxon>Clostridium</taxon>
    </lineage>
</organism>
<keyword evidence="1" id="KW-1133">Transmembrane helix</keyword>
<feature type="transmembrane region" description="Helical" evidence="1">
    <location>
        <begin position="7"/>
        <end position="26"/>
    </location>
</feature>
<keyword evidence="1" id="KW-0812">Transmembrane</keyword>
<keyword evidence="3" id="KW-1185">Reference proteome</keyword>